<dbReference type="Pfam" id="PF03466">
    <property type="entry name" value="LysR_substrate"/>
    <property type="match status" value="1"/>
</dbReference>
<dbReference type="PANTHER" id="PTHR30419:SF30">
    <property type="entry name" value="LYSR FAMILY TRANSCRIPTIONAL REGULATOR"/>
    <property type="match status" value="1"/>
</dbReference>
<dbReference type="Gene3D" id="1.10.10.10">
    <property type="entry name" value="Winged helix-like DNA-binding domain superfamily/Winged helix DNA-binding domain"/>
    <property type="match status" value="1"/>
</dbReference>
<evidence type="ECO:0000256" key="4">
    <source>
        <dbReference type="ARBA" id="ARBA00023163"/>
    </source>
</evidence>
<dbReference type="GO" id="GO:0003677">
    <property type="term" value="F:DNA binding"/>
    <property type="evidence" value="ECO:0007669"/>
    <property type="project" value="UniProtKB-KW"/>
</dbReference>
<comment type="similarity">
    <text evidence="1">Belongs to the LysR transcriptional regulatory family.</text>
</comment>
<dbReference type="InterPro" id="IPR005119">
    <property type="entry name" value="LysR_subst-bd"/>
</dbReference>
<evidence type="ECO:0000256" key="2">
    <source>
        <dbReference type="ARBA" id="ARBA00023015"/>
    </source>
</evidence>
<dbReference type="InterPro" id="IPR050950">
    <property type="entry name" value="HTH-type_LysR_regulators"/>
</dbReference>
<organism evidence="6 7">
    <name type="scientific">Enterocloster lavalensis</name>
    <dbReference type="NCBI Taxonomy" id="460384"/>
    <lineage>
        <taxon>Bacteria</taxon>
        <taxon>Bacillati</taxon>
        <taxon>Bacillota</taxon>
        <taxon>Clostridia</taxon>
        <taxon>Lachnospirales</taxon>
        <taxon>Lachnospiraceae</taxon>
        <taxon>Enterocloster</taxon>
    </lineage>
</organism>
<dbReference type="GO" id="GO:0005829">
    <property type="term" value="C:cytosol"/>
    <property type="evidence" value="ECO:0007669"/>
    <property type="project" value="TreeGrafter"/>
</dbReference>
<evidence type="ECO:0000256" key="3">
    <source>
        <dbReference type="ARBA" id="ARBA00023125"/>
    </source>
</evidence>
<dbReference type="AlphaFoldDB" id="A0A1I0GM16"/>
<protein>
    <submittedName>
        <fullName evidence="6">DNA-binding transcriptional regulator, LysR family</fullName>
    </submittedName>
</protein>
<dbReference type="Proteomes" id="UP000198508">
    <property type="component" value="Unassembled WGS sequence"/>
</dbReference>
<reference evidence="7" key="1">
    <citation type="submission" date="2016-10" db="EMBL/GenBank/DDBJ databases">
        <authorList>
            <person name="Varghese N."/>
            <person name="Submissions S."/>
        </authorList>
    </citation>
    <scope>NUCLEOTIDE SEQUENCE [LARGE SCALE GENOMIC DNA]</scope>
    <source>
        <strain evidence="7">NLAE-zl-G277</strain>
    </source>
</reference>
<dbReference type="GO" id="GO:0003700">
    <property type="term" value="F:DNA-binding transcription factor activity"/>
    <property type="evidence" value="ECO:0007669"/>
    <property type="project" value="InterPro"/>
</dbReference>
<dbReference type="InterPro" id="IPR000847">
    <property type="entry name" value="LysR_HTH_N"/>
</dbReference>
<dbReference type="EMBL" id="FOIM01000012">
    <property type="protein sequence ID" value="SET72296.1"/>
    <property type="molecule type" value="Genomic_DNA"/>
</dbReference>
<evidence type="ECO:0000313" key="6">
    <source>
        <dbReference type="EMBL" id="SET72296.1"/>
    </source>
</evidence>
<dbReference type="PANTHER" id="PTHR30419">
    <property type="entry name" value="HTH-TYPE TRANSCRIPTIONAL REGULATOR YBHD"/>
    <property type="match status" value="1"/>
</dbReference>
<dbReference type="Pfam" id="PF00126">
    <property type="entry name" value="HTH_1"/>
    <property type="match status" value="1"/>
</dbReference>
<dbReference type="RefSeq" id="WP_092364342.1">
    <property type="nucleotide sequence ID" value="NZ_CABJCG010000027.1"/>
</dbReference>
<keyword evidence="4" id="KW-0804">Transcription</keyword>
<evidence type="ECO:0000256" key="1">
    <source>
        <dbReference type="ARBA" id="ARBA00009437"/>
    </source>
</evidence>
<gene>
    <name evidence="6" type="ORF">SAMN05216313_11295</name>
</gene>
<dbReference type="Gene3D" id="3.40.190.290">
    <property type="match status" value="1"/>
</dbReference>
<dbReference type="GeneID" id="93278789"/>
<dbReference type="InterPro" id="IPR036388">
    <property type="entry name" value="WH-like_DNA-bd_sf"/>
</dbReference>
<dbReference type="STRING" id="460384.SAMN05216313_11295"/>
<keyword evidence="3 6" id="KW-0238">DNA-binding</keyword>
<evidence type="ECO:0000259" key="5">
    <source>
        <dbReference type="PROSITE" id="PS50931"/>
    </source>
</evidence>
<accession>A0A1I0GM16</accession>
<keyword evidence="2" id="KW-0805">Transcription regulation</keyword>
<feature type="domain" description="HTH lysR-type" evidence="5">
    <location>
        <begin position="1"/>
        <end position="58"/>
    </location>
</feature>
<keyword evidence="7" id="KW-1185">Reference proteome</keyword>
<dbReference type="SUPFAM" id="SSF53850">
    <property type="entry name" value="Periplasmic binding protein-like II"/>
    <property type="match status" value="1"/>
</dbReference>
<dbReference type="PROSITE" id="PS50931">
    <property type="entry name" value="HTH_LYSR"/>
    <property type="match status" value="1"/>
</dbReference>
<proteinExistence type="inferred from homology"/>
<evidence type="ECO:0000313" key="7">
    <source>
        <dbReference type="Proteomes" id="UP000198508"/>
    </source>
</evidence>
<sequence>MTIQQMKYFIAVADSGSISEAAKRLYAAQSSVSSAIKEIEFYYGITAFSRESKGACLTKEGEELLIEFKGILTRLEFLDEKYLGKHRSYQGFSVSAQHHICGMDSFISAINSVEGETYEFGFYECKTLEILERVDRGMDDLGIIFFSGQRREQMMQEFRNRHLTYHHLSYKKAHIYLSQTHPLAKYQEIPMEELEQYPYVAYDRTSEANLAYTDRAPFLRLKKIIYVSDRASTYSLLRWCNGFVVGSGYHSSDRYYSDIVCRPLQNGIDLDVGWVAKNKRILPEIAGRFINLMASRELGREEQ</sequence>
<dbReference type="InterPro" id="IPR036390">
    <property type="entry name" value="WH_DNA-bd_sf"/>
</dbReference>
<name>A0A1I0GM16_9FIRM</name>
<dbReference type="SUPFAM" id="SSF46785">
    <property type="entry name" value="Winged helix' DNA-binding domain"/>
    <property type="match status" value="1"/>
</dbReference>